<evidence type="ECO:0000256" key="1">
    <source>
        <dbReference type="SAM" id="MobiDB-lite"/>
    </source>
</evidence>
<feature type="compositionally biased region" description="Low complexity" evidence="1">
    <location>
        <begin position="88"/>
        <end position="97"/>
    </location>
</feature>
<feature type="compositionally biased region" description="Low complexity" evidence="1">
    <location>
        <begin position="53"/>
        <end position="81"/>
    </location>
</feature>
<feature type="compositionally biased region" description="Low complexity" evidence="1">
    <location>
        <begin position="104"/>
        <end position="114"/>
    </location>
</feature>
<name>A0AAD7H4G4_9AGAR</name>
<feature type="region of interest" description="Disordered" evidence="1">
    <location>
        <begin position="1"/>
        <end position="145"/>
    </location>
</feature>
<keyword evidence="3" id="KW-1185">Reference proteome</keyword>
<proteinExistence type="predicted"/>
<comment type="caution">
    <text evidence="2">The sequence shown here is derived from an EMBL/GenBank/DDBJ whole genome shotgun (WGS) entry which is preliminary data.</text>
</comment>
<gene>
    <name evidence="2" type="ORF">B0H16DRAFT_1744479</name>
</gene>
<organism evidence="2 3">
    <name type="scientific">Mycena metata</name>
    <dbReference type="NCBI Taxonomy" id="1033252"/>
    <lineage>
        <taxon>Eukaryota</taxon>
        <taxon>Fungi</taxon>
        <taxon>Dikarya</taxon>
        <taxon>Basidiomycota</taxon>
        <taxon>Agaricomycotina</taxon>
        <taxon>Agaricomycetes</taxon>
        <taxon>Agaricomycetidae</taxon>
        <taxon>Agaricales</taxon>
        <taxon>Marasmiineae</taxon>
        <taxon>Mycenaceae</taxon>
        <taxon>Mycena</taxon>
    </lineage>
</organism>
<dbReference type="Proteomes" id="UP001215598">
    <property type="component" value="Unassembled WGS sequence"/>
</dbReference>
<sequence length="315" mass="33521">MPPTTLPFDSAYAEAQPPPPPVVKLVSDTDLHPPKFRTLTMEEDLPDKFEPPAKTLAFASTTSTTKAKPVPSAPASSSWQSAPPPSSSTPASSSRQSAPPPSLALPADAGSPLSDMTDAESDTGGSSSSDGEGVTPKIACPKGLTRKTLTNHEEFVHGGDATRDEEIANLTAYVQKLAKKHLDLNAALSFQDTDAVKRVCNKVKDKFPNLGRYAKDWPTKCLLQAHLKVTSDAAKTAVITNFKKEVQLKQLKLLGWRSDGAGGAPSEEHADLASVIADPVLFEDNWTASGFALHPDRHLATSATTIMIIESSDEQ</sequence>
<reference evidence="2" key="1">
    <citation type="submission" date="2023-03" db="EMBL/GenBank/DDBJ databases">
        <title>Massive genome expansion in bonnet fungi (Mycena s.s.) driven by repeated elements and novel gene families across ecological guilds.</title>
        <authorList>
            <consortium name="Lawrence Berkeley National Laboratory"/>
            <person name="Harder C.B."/>
            <person name="Miyauchi S."/>
            <person name="Viragh M."/>
            <person name="Kuo A."/>
            <person name="Thoen E."/>
            <person name="Andreopoulos B."/>
            <person name="Lu D."/>
            <person name="Skrede I."/>
            <person name="Drula E."/>
            <person name="Henrissat B."/>
            <person name="Morin E."/>
            <person name="Kohler A."/>
            <person name="Barry K."/>
            <person name="LaButti K."/>
            <person name="Morin E."/>
            <person name="Salamov A."/>
            <person name="Lipzen A."/>
            <person name="Mereny Z."/>
            <person name="Hegedus B."/>
            <person name="Baldrian P."/>
            <person name="Stursova M."/>
            <person name="Weitz H."/>
            <person name="Taylor A."/>
            <person name="Grigoriev I.V."/>
            <person name="Nagy L.G."/>
            <person name="Martin F."/>
            <person name="Kauserud H."/>
        </authorList>
    </citation>
    <scope>NUCLEOTIDE SEQUENCE</scope>
    <source>
        <strain evidence="2">CBHHK182m</strain>
    </source>
</reference>
<evidence type="ECO:0000313" key="2">
    <source>
        <dbReference type="EMBL" id="KAJ7712134.1"/>
    </source>
</evidence>
<protein>
    <submittedName>
        <fullName evidence="2">Uncharacterized protein</fullName>
    </submittedName>
</protein>
<dbReference type="EMBL" id="JARKIB010000376">
    <property type="protein sequence ID" value="KAJ7712134.1"/>
    <property type="molecule type" value="Genomic_DNA"/>
</dbReference>
<feature type="compositionally biased region" description="Low complexity" evidence="1">
    <location>
        <begin position="122"/>
        <end position="133"/>
    </location>
</feature>
<accession>A0AAD7H4G4</accession>
<dbReference type="AlphaFoldDB" id="A0AAD7H4G4"/>
<evidence type="ECO:0000313" key="3">
    <source>
        <dbReference type="Proteomes" id="UP001215598"/>
    </source>
</evidence>